<dbReference type="InterPro" id="IPR002104">
    <property type="entry name" value="Integrase_catalytic"/>
</dbReference>
<dbReference type="InParanoid" id="A0A090M6K5"/>
<evidence type="ECO:0000313" key="5">
    <source>
        <dbReference type="Proteomes" id="UP000009170"/>
    </source>
</evidence>
<evidence type="ECO:0000256" key="1">
    <source>
        <dbReference type="ARBA" id="ARBA00023172"/>
    </source>
</evidence>
<evidence type="ECO:0000313" key="4">
    <source>
        <dbReference type="EMBL" id="CEF97769.1"/>
    </source>
</evidence>
<dbReference type="GO" id="GO:0003677">
    <property type="term" value="F:DNA binding"/>
    <property type="evidence" value="ECO:0007669"/>
    <property type="project" value="InterPro"/>
</dbReference>
<dbReference type="STRING" id="70448.A0A090M6K5"/>
<dbReference type="SUPFAM" id="SSF56349">
    <property type="entry name" value="DNA breaking-rejoining enzymes"/>
    <property type="match status" value="1"/>
</dbReference>
<dbReference type="AlphaFoldDB" id="A0A090M6K5"/>
<dbReference type="EMBL" id="CAID01000004">
    <property type="protein sequence ID" value="CEF97769.1"/>
    <property type="molecule type" value="Genomic_DNA"/>
</dbReference>
<dbReference type="KEGG" id="ota:OT_ostta04g05230"/>
<evidence type="ECO:0000259" key="3">
    <source>
        <dbReference type="PROSITE" id="PS51898"/>
    </source>
</evidence>
<name>A0A090M6K5_OSTTA</name>
<keyword evidence="1" id="KW-0233">DNA recombination</keyword>
<comment type="caution">
    <text evidence="4">The sequence shown here is derived from an EMBL/GenBank/DDBJ whole genome shotgun (WGS) entry which is preliminary data.</text>
</comment>
<dbReference type="GeneID" id="9833974"/>
<dbReference type="PROSITE" id="PS51898">
    <property type="entry name" value="TYR_RECOMBINASE"/>
    <property type="match status" value="1"/>
</dbReference>
<organism evidence="4 5">
    <name type="scientific">Ostreococcus tauri</name>
    <name type="common">Marine green alga</name>
    <dbReference type="NCBI Taxonomy" id="70448"/>
    <lineage>
        <taxon>Eukaryota</taxon>
        <taxon>Viridiplantae</taxon>
        <taxon>Chlorophyta</taxon>
        <taxon>Mamiellophyceae</taxon>
        <taxon>Mamiellales</taxon>
        <taxon>Bathycoccaceae</taxon>
        <taxon>Ostreococcus</taxon>
    </lineage>
</organism>
<dbReference type="Proteomes" id="UP000009170">
    <property type="component" value="Unassembled WGS sequence"/>
</dbReference>
<dbReference type="InterPro" id="IPR011010">
    <property type="entry name" value="DNA_brk_join_enz"/>
</dbReference>
<feature type="domain" description="Tyr recombinase" evidence="3">
    <location>
        <begin position="343"/>
        <end position="554"/>
    </location>
</feature>
<gene>
    <name evidence="4" type="ORF">OT_ostta04g05230</name>
</gene>
<dbReference type="GO" id="GO:0015074">
    <property type="term" value="P:DNA integration"/>
    <property type="evidence" value="ECO:0007669"/>
    <property type="project" value="InterPro"/>
</dbReference>
<dbReference type="Gene3D" id="1.10.443.10">
    <property type="entry name" value="Intergrase catalytic core"/>
    <property type="match status" value="1"/>
</dbReference>
<proteinExistence type="predicted"/>
<reference evidence="5" key="1">
    <citation type="journal article" date="2006" name="Proc. Natl. Acad. Sci. U.S.A.">
        <title>Genome analysis of the smallest free-living eukaryote Ostreococcus tauri unveils many unique features.</title>
        <authorList>
            <person name="Derelle E."/>
            <person name="Ferraz C."/>
            <person name="Rombauts S."/>
            <person name="Rouze P."/>
            <person name="Worden A.Z."/>
            <person name="Robbens S."/>
            <person name="Partensky F."/>
            <person name="Degroeve S."/>
            <person name="Echeynie S."/>
            <person name="Cooke R."/>
            <person name="Saeys Y."/>
            <person name="Wuyts J."/>
            <person name="Jabbari K."/>
            <person name="Bowler C."/>
            <person name="Panaud O."/>
            <person name="Piegu B."/>
            <person name="Ball S.G."/>
            <person name="Ral J.-P."/>
            <person name="Bouget F.-Y."/>
            <person name="Piganeau G."/>
            <person name="De Baets B."/>
            <person name="Picard A."/>
            <person name="Delseny M."/>
            <person name="Demaille J."/>
            <person name="Van de Peer Y."/>
            <person name="Moreau H."/>
        </authorList>
    </citation>
    <scope>NUCLEOTIDE SEQUENCE [LARGE SCALE GENOMIC DNA]</scope>
    <source>
        <strain evidence="5">OTTH 0595 / CCAP 157/2 / RCC745</strain>
    </source>
</reference>
<sequence>MASASASTRACAPRHARARVAPHARPRVGARARAMETIDDGSSDDGDECELMTFVATACVAIGRTRTDAIEVTRALKTHWFETVDDVRGMGAEEARVVGVPGRLYAAFGEAFAREAADDADGSMRDDRGTRATATTIDGDGWVGGELPGRGARVPVVAREAGGRLADVRVTQRTRMKPFSLRGDEITSGLRRELDRMVRDLTSRRVGGGRAPVRERTAMNHVAVAKQFLGWLARESEHRREFATLSDEGAVILKPGVGLRDAFPTRESAGATYAIEYVQWLSDERRIKSTTEDFQLRSLVALAKWVHDHVDDDGIAPPCVQELIRVQRSARDRAKNAPHAADDDRKWLEWDQYLALVEHLKLECAPLDANGKERSEREIATSVQRYLLFAILACIPDRQRTLRELQLNKTLFHDASSGLWMVRHGPDDYKTGGAYGERPALVIDSRVYPALESWLAVHRRALEPTHDFVFTRPNGSPWNVSELSRTFSRTALRITGQKTNPHLIRDMIVTHVRSQGIATDAELEALARFMGHSSAMQKSTYDRRTAQEKVTPALSLMANVNRSKSTDARAAS</sequence>
<accession>A0A090M6K5</accession>
<dbReference type="InterPro" id="IPR013762">
    <property type="entry name" value="Integrase-like_cat_sf"/>
</dbReference>
<dbReference type="OrthoDB" id="71417at2759"/>
<evidence type="ECO:0000256" key="2">
    <source>
        <dbReference type="SAM" id="MobiDB-lite"/>
    </source>
</evidence>
<feature type="compositionally biased region" description="Basic residues" evidence="2">
    <location>
        <begin position="12"/>
        <end position="29"/>
    </location>
</feature>
<feature type="region of interest" description="Disordered" evidence="2">
    <location>
        <begin position="1"/>
        <end position="29"/>
    </location>
</feature>
<protein>
    <submittedName>
        <fullName evidence="4">Integrase-like, catalytic core</fullName>
    </submittedName>
</protein>
<dbReference type="GO" id="GO:0006310">
    <property type="term" value="P:DNA recombination"/>
    <property type="evidence" value="ECO:0007669"/>
    <property type="project" value="UniProtKB-KW"/>
</dbReference>
<keyword evidence="5" id="KW-1185">Reference proteome</keyword>
<dbReference type="RefSeq" id="XP_003079060.2">
    <property type="nucleotide sequence ID" value="XM_003079012.2"/>
</dbReference>
<reference evidence="4 5" key="2">
    <citation type="journal article" date="2014" name="BMC Genomics">
        <title>An improved genome of the model marine alga Ostreococcus tauri unfolds by assessing Illumina de novo assemblies.</title>
        <authorList>
            <person name="Blanc-Mathieu R."/>
            <person name="Verhelst B."/>
            <person name="Derelle E."/>
            <person name="Rombauts S."/>
            <person name="Bouget F.Y."/>
            <person name="Carre I."/>
            <person name="Chateau A."/>
            <person name="Eyre-Walker A."/>
            <person name="Grimsley N."/>
            <person name="Moreau H."/>
            <person name="Piegu B."/>
            <person name="Rivals E."/>
            <person name="Schackwitz W."/>
            <person name="Van de Peer Y."/>
            <person name="Piganeau G."/>
        </authorList>
    </citation>
    <scope>NUCLEOTIDE SEQUENCE [LARGE SCALE GENOMIC DNA]</scope>
    <source>
        <strain evidence="5">OTTH 0595 / CCAP 157/2 / RCC745</strain>
    </source>
</reference>